<keyword evidence="15" id="KW-1185">Reference proteome</keyword>
<dbReference type="InterPro" id="IPR011527">
    <property type="entry name" value="ABC1_TM_dom"/>
</dbReference>
<feature type="domain" description="ABC transporter" evidence="12">
    <location>
        <begin position="366"/>
        <end position="603"/>
    </location>
</feature>
<dbReference type="InterPro" id="IPR027417">
    <property type="entry name" value="P-loop_NTPase"/>
</dbReference>
<keyword evidence="8 11" id="KW-1133">Transmembrane helix</keyword>
<evidence type="ECO:0000256" key="9">
    <source>
        <dbReference type="ARBA" id="ARBA00023055"/>
    </source>
</evidence>
<dbReference type="PROSITE" id="PS00211">
    <property type="entry name" value="ABC_TRANSPORTER_1"/>
    <property type="match status" value="1"/>
</dbReference>
<dbReference type="Gene3D" id="3.40.50.300">
    <property type="entry name" value="P-loop containing nucleotide triphosphate hydrolases"/>
    <property type="match status" value="1"/>
</dbReference>
<dbReference type="Gene3D" id="1.20.1560.10">
    <property type="entry name" value="ABC transporter type 1, transmembrane domain"/>
    <property type="match status" value="1"/>
</dbReference>
<evidence type="ECO:0000256" key="7">
    <source>
        <dbReference type="ARBA" id="ARBA00022967"/>
    </source>
</evidence>
<evidence type="ECO:0000256" key="8">
    <source>
        <dbReference type="ARBA" id="ARBA00022989"/>
    </source>
</evidence>
<dbReference type="SMART" id="SM00382">
    <property type="entry name" value="AAA"/>
    <property type="match status" value="1"/>
</dbReference>
<keyword evidence="4 11" id="KW-0812">Transmembrane</keyword>
<accession>A0ABQ4PKK4</accession>
<evidence type="ECO:0000256" key="4">
    <source>
        <dbReference type="ARBA" id="ARBA00022692"/>
    </source>
</evidence>
<sequence length="607" mass="65692">MTTSPKNEVWTVFKRLLGYLKPLKAVLALAIFGLAMYALVDATFIAVIKPFIDEGFGGQAGQAAQATGGIGGIDFGTGAGFNSGSDVLLIAPLVVIGLFSLRGLANFLSTYCISYMSARVIMDMRQEVFEHYLTLPVSYIDKENTGNLISRVTYDTEQIARASGSALITIVRDSITVIGMIAIMFYFSWKLSLVILVVGPIIGLVITIVSRRFRKVSKQIQTAMGGVTAATEQMIKGHKNVLSFGGQQTEAERFAKVNNQNRYQTMKLATAQAISQPLVMIIGSFALAFVLYAASLDSMKSELTAGTFATILAAMLAMLQPIKNLTRVNAEFQRGIAACTTVFELLDTEPESDKGTLEVERVKGDLSFNQVNFSYPGQEKLALDGIDFTVEQGQTLALVGRSGSGKSTIASLVTRFYTGLKAGDITLDGHNIDEYKLKTLRSQVALVSQQVTLFNDSIANNIAYAYPGVASREQIIEAATLAHAMEFIEPMPEGLDTQIGENGVMLSGGQRQRIAIARAILRNAPVLILDEATSALDTESEKAIQQGLDNLRQNRTSVVIAHRLSTIESADQILVVDQGKIVERGNHETLLAQGGVYANLYQMQFGS</sequence>
<keyword evidence="7" id="KW-1278">Translocase</keyword>
<evidence type="ECO:0000256" key="5">
    <source>
        <dbReference type="ARBA" id="ARBA00022741"/>
    </source>
</evidence>
<feature type="domain" description="ABC transmembrane type-1" evidence="13">
    <location>
        <begin position="28"/>
        <end position="334"/>
    </location>
</feature>
<dbReference type="NCBIfam" id="TIGR02203">
    <property type="entry name" value="MsbA_lipidA"/>
    <property type="match status" value="1"/>
</dbReference>
<evidence type="ECO:0000256" key="6">
    <source>
        <dbReference type="ARBA" id="ARBA00022840"/>
    </source>
</evidence>
<feature type="transmembrane region" description="Helical" evidence="11">
    <location>
        <begin position="25"/>
        <end position="48"/>
    </location>
</feature>
<keyword evidence="3" id="KW-1003">Cell membrane</keyword>
<dbReference type="EMBL" id="BPEY01000058">
    <property type="protein sequence ID" value="GIU48469.1"/>
    <property type="molecule type" value="Genomic_DNA"/>
</dbReference>
<keyword evidence="9" id="KW-0445">Lipid transport</keyword>
<dbReference type="InterPro" id="IPR011917">
    <property type="entry name" value="ABC_transpr_lipidA"/>
</dbReference>
<dbReference type="SUPFAM" id="SSF90123">
    <property type="entry name" value="ABC transporter transmembrane region"/>
    <property type="match status" value="1"/>
</dbReference>
<comment type="caution">
    <text evidence="14">The sequence shown here is derived from an EMBL/GenBank/DDBJ whole genome shotgun (WGS) entry which is preliminary data.</text>
</comment>
<feature type="transmembrane region" description="Helical" evidence="11">
    <location>
        <begin position="89"/>
        <end position="116"/>
    </location>
</feature>
<evidence type="ECO:0000256" key="3">
    <source>
        <dbReference type="ARBA" id="ARBA00022475"/>
    </source>
</evidence>
<dbReference type="SUPFAM" id="SSF52540">
    <property type="entry name" value="P-loop containing nucleoside triphosphate hydrolases"/>
    <property type="match status" value="1"/>
</dbReference>
<keyword evidence="2" id="KW-0813">Transport</keyword>
<evidence type="ECO:0000313" key="15">
    <source>
        <dbReference type="Proteomes" id="UP000887104"/>
    </source>
</evidence>
<feature type="transmembrane region" description="Helical" evidence="11">
    <location>
        <begin position="301"/>
        <end position="319"/>
    </location>
</feature>
<feature type="transmembrane region" description="Helical" evidence="11">
    <location>
        <begin position="166"/>
        <end position="187"/>
    </location>
</feature>
<proteinExistence type="predicted"/>
<evidence type="ECO:0000256" key="2">
    <source>
        <dbReference type="ARBA" id="ARBA00022448"/>
    </source>
</evidence>
<evidence type="ECO:0000256" key="10">
    <source>
        <dbReference type="ARBA" id="ARBA00023136"/>
    </source>
</evidence>
<dbReference type="GO" id="GO:0005524">
    <property type="term" value="F:ATP binding"/>
    <property type="evidence" value="ECO:0007669"/>
    <property type="project" value="UniProtKB-KW"/>
</dbReference>
<evidence type="ECO:0000256" key="1">
    <source>
        <dbReference type="ARBA" id="ARBA00004651"/>
    </source>
</evidence>
<keyword evidence="10 11" id="KW-0472">Membrane</keyword>
<dbReference type="Pfam" id="PF00664">
    <property type="entry name" value="ABC_membrane"/>
    <property type="match status" value="1"/>
</dbReference>
<reference evidence="14" key="1">
    <citation type="submission" date="2021-05" db="EMBL/GenBank/DDBJ databases">
        <title>Molecular characterization for Shewanella algae harboring chromosomal blaOXA-55-like strains isolated from clinical and environment sample.</title>
        <authorList>
            <person name="Ohama Y."/>
            <person name="Aoki K."/>
            <person name="Harada S."/>
            <person name="Moriya K."/>
            <person name="Ishii Y."/>
            <person name="Tateda K."/>
        </authorList>
    </citation>
    <scope>NUCLEOTIDE SEQUENCE</scope>
    <source>
        <strain evidence="14">JCM 11563</strain>
    </source>
</reference>
<comment type="subcellular location">
    <subcellularLocation>
        <location evidence="1">Cell membrane</location>
        <topology evidence="1">Multi-pass membrane protein</topology>
    </subcellularLocation>
</comment>
<dbReference type="InterPro" id="IPR003593">
    <property type="entry name" value="AAA+_ATPase"/>
</dbReference>
<dbReference type="PROSITE" id="PS50893">
    <property type="entry name" value="ABC_TRANSPORTER_2"/>
    <property type="match status" value="1"/>
</dbReference>
<protein>
    <submittedName>
        <fullName evidence="14">Lipid A export ATP-binding/permease protein MsbA</fullName>
    </submittedName>
</protein>
<gene>
    <name evidence="14" type="primary">msbA</name>
    <name evidence="14" type="ORF">TUM4438_29900</name>
</gene>
<name>A0ABQ4PKK4_9GAMM</name>
<dbReference type="InterPro" id="IPR039421">
    <property type="entry name" value="Type_1_exporter"/>
</dbReference>
<feature type="transmembrane region" description="Helical" evidence="11">
    <location>
        <begin position="193"/>
        <end position="210"/>
    </location>
</feature>
<evidence type="ECO:0000313" key="14">
    <source>
        <dbReference type="EMBL" id="GIU48469.1"/>
    </source>
</evidence>
<dbReference type="Proteomes" id="UP000887104">
    <property type="component" value="Unassembled WGS sequence"/>
</dbReference>
<organism evidence="14 15">
    <name type="scientific">Shewanella sairae</name>
    <dbReference type="NCBI Taxonomy" id="190310"/>
    <lineage>
        <taxon>Bacteria</taxon>
        <taxon>Pseudomonadati</taxon>
        <taxon>Pseudomonadota</taxon>
        <taxon>Gammaproteobacteria</taxon>
        <taxon>Alteromonadales</taxon>
        <taxon>Shewanellaceae</taxon>
        <taxon>Shewanella</taxon>
    </lineage>
</organism>
<dbReference type="CDD" id="cd18552">
    <property type="entry name" value="ABC_6TM_MsbA_like"/>
    <property type="match status" value="1"/>
</dbReference>
<evidence type="ECO:0000259" key="13">
    <source>
        <dbReference type="PROSITE" id="PS50929"/>
    </source>
</evidence>
<dbReference type="PROSITE" id="PS50929">
    <property type="entry name" value="ABC_TM1F"/>
    <property type="match status" value="1"/>
</dbReference>
<dbReference type="Pfam" id="PF00005">
    <property type="entry name" value="ABC_tran"/>
    <property type="match status" value="1"/>
</dbReference>
<dbReference type="InterPro" id="IPR017871">
    <property type="entry name" value="ABC_transporter-like_CS"/>
</dbReference>
<evidence type="ECO:0000256" key="11">
    <source>
        <dbReference type="SAM" id="Phobius"/>
    </source>
</evidence>
<dbReference type="PANTHER" id="PTHR43394:SF1">
    <property type="entry name" value="ATP-BINDING CASSETTE SUB-FAMILY B MEMBER 10, MITOCHONDRIAL"/>
    <property type="match status" value="1"/>
</dbReference>
<dbReference type="InterPro" id="IPR003439">
    <property type="entry name" value="ABC_transporter-like_ATP-bd"/>
</dbReference>
<keyword evidence="6 14" id="KW-0067">ATP-binding</keyword>
<dbReference type="RefSeq" id="WP_220781967.1">
    <property type="nucleotide sequence ID" value="NZ_BPEY01000058.1"/>
</dbReference>
<feature type="transmembrane region" description="Helical" evidence="11">
    <location>
        <begin position="277"/>
        <end position="295"/>
    </location>
</feature>
<dbReference type="InterPro" id="IPR036640">
    <property type="entry name" value="ABC1_TM_sf"/>
</dbReference>
<keyword evidence="5" id="KW-0547">Nucleotide-binding</keyword>
<dbReference type="PANTHER" id="PTHR43394">
    <property type="entry name" value="ATP-DEPENDENT PERMEASE MDL1, MITOCHONDRIAL"/>
    <property type="match status" value="1"/>
</dbReference>
<evidence type="ECO:0000259" key="12">
    <source>
        <dbReference type="PROSITE" id="PS50893"/>
    </source>
</evidence>